<comment type="similarity">
    <text evidence="1">Belongs to the DPCD family.</text>
</comment>
<evidence type="ECO:0000256" key="1">
    <source>
        <dbReference type="ARBA" id="ARBA00010597"/>
    </source>
</evidence>
<accession>A0AAV7XAD3</accession>
<dbReference type="PANTHER" id="PTHR31921:SF1">
    <property type="entry name" value="PROTEIN DPCD"/>
    <property type="match status" value="1"/>
</dbReference>
<dbReference type="InterPro" id="IPR026224">
    <property type="entry name" value="DPCD"/>
</dbReference>
<evidence type="ECO:0000313" key="4">
    <source>
        <dbReference type="EMBL" id="KAJ1521581.1"/>
    </source>
</evidence>
<dbReference type="PRINTS" id="PR02065">
    <property type="entry name" value="PROTEINDPCD"/>
</dbReference>
<organism evidence="4 5">
    <name type="scientific">Megalurothrips usitatus</name>
    <name type="common">bean blossom thrips</name>
    <dbReference type="NCBI Taxonomy" id="439358"/>
    <lineage>
        <taxon>Eukaryota</taxon>
        <taxon>Metazoa</taxon>
        <taxon>Ecdysozoa</taxon>
        <taxon>Arthropoda</taxon>
        <taxon>Hexapoda</taxon>
        <taxon>Insecta</taxon>
        <taxon>Pterygota</taxon>
        <taxon>Neoptera</taxon>
        <taxon>Paraneoptera</taxon>
        <taxon>Thysanoptera</taxon>
        <taxon>Terebrantia</taxon>
        <taxon>Thripoidea</taxon>
        <taxon>Thripidae</taxon>
        <taxon>Megalurothrips</taxon>
    </lineage>
</organism>
<protein>
    <recommendedName>
        <fullName evidence="2">Protein DPCD</fullName>
    </recommendedName>
</protein>
<feature type="region of interest" description="Disordered" evidence="3">
    <location>
        <begin position="1"/>
        <end position="20"/>
    </location>
</feature>
<proteinExistence type="inferred from homology"/>
<keyword evidence="5" id="KW-1185">Reference proteome</keyword>
<evidence type="ECO:0000256" key="2">
    <source>
        <dbReference type="ARBA" id="ARBA00020330"/>
    </source>
</evidence>
<dbReference type="EMBL" id="JAPTSV010000013">
    <property type="protein sequence ID" value="KAJ1521581.1"/>
    <property type="molecule type" value="Genomic_DNA"/>
</dbReference>
<name>A0AAV7XAD3_9NEOP</name>
<sequence>MITIGGQSKSLAAGGSASSGKANWLSYVTSAQKSSLIENGVRKVHYKLPDGKEMVEEYSLETDVLQKRVWRVSEAFRSEKWDVEVGDPIAQFDQVESPGIRENATAPFLTKRITKKSIEWRIRNLPYPRDVYSVTSDDDGITVRTSNKKYFKKITIPELERVGLKADNSLLSFNHQFNTLIITLLQYKKPQLVQEMEAKVLEMVKSISPSKVPELKDAPDQCKPS</sequence>
<reference evidence="4" key="1">
    <citation type="submission" date="2022-12" db="EMBL/GenBank/DDBJ databases">
        <title>Chromosome-level genome assembly of the bean flower thrips Megalurothrips usitatus.</title>
        <authorList>
            <person name="Ma L."/>
            <person name="Liu Q."/>
            <person name="Li H."/>
            <person name="Cai W."/>
        </authorList>
    </citation>
    <scope>NUCLEOTIDE SEQUENCE</scope>
    <source>
        <strain evidence="4">Cailab_2022a</strain>
    </source>
</reference>
<comment type="caution">
    <text evidence="4">The sequence shown here is derived from an EMBL/GenBank/DDBJ whole genome shotgun (WGS) entry which is preliminary data.</text>
</comment>
<evidence type="ECO:0000313" key="5">
    <source>
        <dbReference type="Proteomes" id="UP001075354"/>
    </source>
</evidence>
<dbReference type="Proteomes" id="UP001075354">
    <property type="component" value="Chromosome 13"/>
</dbReference>
<dbReference type="AlphaFoldDB" id="A0AAV7XAD3"/>
<dbReference type="Pfam" id="PF14913">
    <property type="entry name" value="DPCD"/>
    <property type="match status" value="1"/>
</dbReference>
<gene>
    <name evidence="4" type="ORF">ONE63_003233</name>
</gene>
<dbReference type="PANTHER" id="PTHR31921">
    <property type="entry name" value="PROTEIN DPCD"/>
    <property type="match status" value="1"/>
</dbReference>
<evidence type="ECO:0000256" key="3">
    <source>
        <dbReference type="SAM" id="MobiDB-lite"/>
    </source>
</evidence>